<dbReference type="SUPFAM" id="SSF55486">
    <property type="entry name" value="Metalloproteases ('zincins'), catalytic domain"/>
    <property type="match status" value="1"/>
</dbReference>
<dbReference type="EMBL" id="CAFBMT010000036">
    <property type="protein sequence ID" value="CAB4957783.1"/>
    <property type="molecule type" value="Genomic_DNA"/>
</dbReference>
<reference evidence="2" key="1">
    <citation type="submission" date="2020-05" db="EMBL/GenBank/DDBJ databases">
        <authorList>
            <person name="Chiriac C."/>
            <person name="Salcher M."/>
            <person name="Ghai R."/>
            <person name="Kavagutti S V."/>
        </authorList>
    </citation>
    <scope>NUCLEOTIDE SEQUENCE</scope>
</reference>
<dbReference type="InterPro" id="IPR027268">
    <property type="entry name" value="Peptidase_M4/M1_CTD_sf"/>
</dbReference>
<evidence type="ECO:0000313" key="1">
    <source>
        <dbReference type="EMBL" id="CAB4363852.1"/>
    </source>
</evidence>
<evidence type="ECO:0000313" key="2">
    <source>
        <dbReference type="EMBL" id="CAB4700542.1"/>
    </source>
</evidence>
<protein>
    <submittedName>
        <fullName evidence="2">Unannotated protein</fullName>
    </submittedName>
</protein>
<gene>
    <name evidence="2" type="ORF">UFOPK2656_00018</name>
    <name evidence="3" type="ORF">UFOPK3267_01818</name>
    <name evidence="4" type="ORF">UFOPK3651_03307</name>
    <name evidence="1" type="ORF">UFOPK4189_01622</name>
</gene>
<dbReference type="EMBL" id="CAESGF010000008">
    <property type="protein sequence ID" value="CAB4363852.1"/>
    <property type="molecule type" value="Genomic_DNA"/>
</dbReference>
<dbReference type="Gene3D" id="1.10.390.10">
    <property type="entry name" value="Neutral Protease Domain 2"/>
    <property type="match status" value="1"/>
</dbReference>
<proteinExistence type="predicted"/>
<dbReference type="EMBL" id="CAFBIY010000104">
    <property type="protein sequence ID" value="CAB4851946.1"/>
    <property type="molecule type" value="Genomic_DNA"/>
</dbReference>
<organism evidence="2">
    <name type="scientific">freshwater metagenome</name>
    <dbReference type="NCBI Taxonomy" id="449393"/>
    <lineage>
        <taxon>unclassified sequences</taxon>
        <taxon>metagenomes</taxon>
        <taxon>ecological metagenomes</taxon>
    </lineage>
</organism>
<name>A0A6J6PPZ8_9ZZZZ</name>
<dbReference type="EMBL" id="CAEZYF010000001">
    <property type="protein sequence ID" value="CAB4700542.1"/>
    <property type="molecule type" value="Genomic_DNA"/>
</dbReference>
<evidence type="ECO:0000313" key="4">
    <source>
        <dbReference type="EMBL" id="CAB4957783.1"/>
    </source>
</evidence>
<dbReference type="AlphaFoldDB" id="A0A6J6PPZ8"/>
<evidence type="ECO:0000313" key="3">
    <source>
        <dbReference type="EMBL" id="CAB4851946.1"/>
    </source>
</evidence>
<sequence>MRRRAILMALAVALAVTISVTQAPPVAHASDFEVSGTFTYTVDPQSNQVHVSVDIEAKNNDVRHWVCYGGFSMAVPFTATNIVSNERTWPHNRIRTARPRVSTWPDHPGFLLADVGFRLCAGWGSIRSITITYDLGGRPPRGDGTIRMNSAYFGFQAFTFGEPGRATLKVVAPSNYVVDTLDDQWQKASTNGITTYTRAAIPEPDKFAVFVAAHDDTALERSEVATADHNAFTVQSWPGDVQWQQFVTAQIQQGVPELQTLVGVPWPIDTAVAVRESATPYVYGYAGWFSATKHEIEIGENLDQEVVLHEMSHAWFNRNWFSDRWLNEGFAQVYSNLAVGKLGGTAHTPIEIATNDPGRVTLNDWSDPDFTDGAGDRERFGYNASFWVVQQIVDEIGVDKMQTVLKAVADGTPAYLGPDTAERTDAPTGWERFLDLVERVGGSKTATTLFQDQVVTAADRSLFDQRATAQSAYTALTTHGAEWAPPAVVRTQMGDWKFTYAAASINASEACLVLRDQLGAAVQEIGTTYTSELRSAYESASGPLDAVTAKIQVQLDLATVMLKAARADRSSHGILGSVGLLGNDIDATLNEARDAFARGDLATAEQRSRKVIDAVDGETSAGLLRVGIAVALVAAATVLMRRRRRVTASTNDDGDAELEANVDVQFDGATAAAPVAAAPTLDPE</sequence>
<accession>A0A6J6PPZ8</accession>